<feature type="transmembrane region" description="Helical" evidence="10">
    <location>
        <begin position="296"/>
        <end position="318"/>
    </location>
</feature>
<accession>A0AAV1I4W5</accession>
<keyword evidence="6" id="KW-0769">Symport</keyword>
<keyword evidence="5 10" id="KW-0812">Transmembrane</keyword>
<feature type="transmembrane region" description="Helical" evidence="10">
    <location>
        <begin position="433"/>
        <end position="453"/>
    </location>
</feature>
<reference evidence="12 13" key="1">
    <citation type="submission" date="2023-10" db="EMBL/GenBank/DDBJ databases">
        <authorList>
            <person name="Maclean D."/>
            <person name="Macfadyen A."/>
        </authorList>
    </citation>
    <scope>NUCLEOTIDE SEQUENCE [LARGE SCALE GENOMIC DNA]</scope>
</reference>
<dbReference type="PROSITE" id="PS00217">
    <property type="entry name" value="SUGAR_TRANSPORT_2"/>
    <property type="match status" value="1"/>
</dbReference>
<dbReference type="Pfam" id="PF00083">
    <property type="entry name" value="Sugar_tr"/>
    <property type="match status" value="1"/>
</dbReference>
<dbReference type="InterPro" id="IPR044778">
    <property type="entry name" value="MFS_STP/MST-like_plant"/>
</dbReference>
<evidence type="ECO:0000256" key="3">
    <source>
        <dbReference type="ARBA" id="ARBA00022448"/>
    </source>
</evidence>
<feature type="transmembrane region" description="Helical" evidence="10">
    <location>
        <begin position="144"/>
        <end position="166"/>
    </location>
</feature>
<feature type="transmembrane region" description="Helical" evidence="10">
    <location>
        <begin position="363"/>
        <end position="389"/>
    </location>
</feature>
<comment type="caution">
    <text evidence="12">The sequence shown here is derived from an EMBL/GenBank/DDBJ whole genome shotgun (WGS) entry which is preliminary data.</text>
</comment>
<feature type="transmembrane region" description="Helical" evidence="10">
    <location>
        <begin position="119"/>
        <end position="138"/>
    </location>
</feature>
<feature type="domain" description="Major facilitator superfamily (MFS) profile" evidence="11">
    <location>
        <begin position="29"/>
        <end position="487"/>
    </location>
</feature>
<evidence type="ECO:0000256" key="8">
    <source>
        <dbReference type="ARBA" id="ARBA00023136"/>
    </source>
</evidence>
<evidence type="ECO:0000256" key="7">
    <source>
        <dbReference type="ARBA" id="ARBA00022989"/>
    </source>
</evidence>
<dbReference type="PANTHER" id="PTHR23500:SF357">
    <property type="entry name" value="IP12678P"/>
    <property type="match status" value="1"/>
</dbReference>
<dbReference type="PANTHER" id="PTHR23500">
    <property type="entry name" value="SOLUTE CARRIER FAMILY 2, FACILITATED GLUCOSE TRANSPORTER"/>
    <property type="match status" value="1"/>
</dbReference>
<feature type="transmembrane region" description="Helical" evidence="10">
    <location>
        <begin position="178"/>
        <end position="199"/>
    </location>
</feature>
<feature type="transmembrane region" description="Helical" evidence="10">
    <location>
        <begin position="205"/>
        <end position="227"/>
    </location>
</feature>
<dbReference type="CDD" id="cd17361">
    <property type="entry name" value="MFS_STP"/>
    <property type="match status" value="1"/>
</dbReference>
<dbReference type="GO" id="GO:0016020">
    <property type="term" value="C:membrane"/>
    <property type="evidence" value="ECO:0007669"/>
    <property type="project" value="UniProtKB-SubCell"/>
</dbReference>
<dbReference type="EMBL" id="CAUYUE010000006">
    <property type="protein sequence ID" value="CAK0781389.1"/>
    <property type="molecule type" value="Genomic_DNA"/>
</dbReference>
<dbReference type="GO" id="GO:0015145">
    <property type="term" value="F:monosaccharide transmembrane transporter activity"/>
    <property type="evidence" value="ECO:0007669"/>
    <property type="project" value="InterPro"/>
</dbReference>
<sequence length="531" mass="57743">MPGAIIATSAAQERAHLYHDRLTPRSFLYSALIAQAGFLFGYDLGITGGVTGMPQFLGLFFPEVAQAQQGAKKEQKSAYCTFDDAGLQAWTSSMFIAGAVTALVVAVFPKFFQKLGRKYTMMIGAVCFCIGAALQAAAQELGMLIVGRLFLGVGIGLANQVAPMYISETANPSSRGGLNIMFQLATTMGILIASGINYGVQDYVWGWRFSLGFACVFAALFFLGTLISPDSPNSLLLNGKTEKATQVLQKIRGVSTADKALQAELDDIQKAVTQTQSEQTSIFSGLASLTRRYPQILFASIIIPIAQQFTGMNAIMFFAPQIFQVMGMGVRSSLLSSMITNAVNMVATFVAIYVVDRQGRKPLFVVCGSIMSAMQIATGILTAVTFTGVKIPTTAGIIMIVFICIFVSQFAASWGPLGWLVPSEMHPLQTRTAGQGINVFFNFLASFIIGQFFNTMLCSMQYGVFLFFAGCVIMNTLFAYICLPETKGVPVEKIEEAWEGYPKFVPRRWRFHCTPSSLSDLQMHKLPKQDA</sequence>
<evidence type="ECO:0000256" key="9">
    <source>
        <dbReference type="RuleBase" id="RU003346"/>
    </source>
</evidence>
<keyword evidence="8 10" id="KW-0472">Membrane</keyword>
<dbReference type="PROSITE" id="PS50850">
    <property type="entry name" value="MFS"/>
    <property type="match status" value="1"/>
</dbReference>
<evidence type="ECO:0000313" key="12">
    <source>
        <dbReference type="EMBL" id="CAK0781389.1"/>
    </source>
</evidence>
<keyword evidence="7 10" id="KW-1133">Transmembrane helix</keyword>
<dbReference type="InterPro" id="IPR005829">
    <property type="entry name" value="Sugar_transporter_CS"/>
</dbReference>
<keyword evidence="4" id="KW-0762">Sugar transport</keyword>
<feature type="transmembrane region" description="Helical" evidence="10">
    <location>
        <begin position="338"/>
        <end position="356"/>
    </location>
</feature>
<keyword evidence="13" id="KW-1185">Reference proteome</keyword>
<dbReference type="GO" id="GO:0015293">
    <property type="term" value="F:symporter activity"/>
    <property type="evidence" value="ECO:0007669"/>
    <property type="project" value="UniProtKB-KW"/>
</dbReference>
<dbReference type="InterPro" id="IPR003663">
    <property type="entry name" value="Sugar/inositol_transpt"/>
</dbReference>
<comment type="subcellular location">
    <subcellularLocation>
        <location evidence="1">Membrane</location>
        <topology evidence="1">Multi-pass membrane protein</topology>
    </subcellularLocation>
</comment>
<evidence type="ECO:0000256" key="1">
    <source>
        <dbReference type="ARBA" id="ARBA00004141"/>
    </source>
</evidence>
<evidence type="ECO:0000256" key="10">
    <source>
        <dbReference type="SAM" id="Phobius"/>
    </source>
</evidence>
<dbReference type="InterPro" id="IPR045262">
    <property type="entry name" value="STP/PLT_plant"/>
</dbReference>
<dbReference type="NCBIfam" id="TIGR00879">
    <property type="entry name" value="SP"/>
    <property type="match status" value="1"/>
</dbReference>
<organism evidence="12 13">
    <name type="scientific">Coccomyxa viridis</name>
    <dbReference type="NCBI Taxonomy" id="1274662"/>
    <lineage>
        <taxon>Eukaryota</taxon>
        <taxon>Viridiplantae</taxon>
        <taxon>Chlorophyta</taxon>
        <taxon>core chlorophytes</taxon>
        <taxon>Trebouxiophyceae</taxon>
        <taxon>Trebouxiophyceae incertae sedis</taxon>
        <taxon>Coccomyxaceae</taxon>
        <taxon>Coccomyxa</taxon>
    </lineage>
</organism>
<comment type="similarity">
    <text evidence="2 9">Belongs to the major facilitator superfamily. Sugar transporter (TC 2.A.1.1) family.</text>
</comment>
<dbReference type="InterPro" id="IPR005828">
    <property type="entry name" value="MFS_sugar_transport-like"/>
</dbReference>
<dbReference type="Gene3D" id="1.20.1250.20">
    <property type="entry name" value="MFS general substrate transporter like domains"/>
    <property type="match status" value="1"/>
</dbReference>
<evidence type="ECO:0000259" key="11">
    <source>
        <dbReference type="PROSITE" id="PS50850"/>
    </source>
</evidence>
<dbReference type="Proteomes" id="UP001314263">
    <property type="component" value="Unassembled WGS sequence"/>
</dbReference>
<gene>
    <name evidence="12" type="ORF">CVIRNUC_005361</name>
</gene>
<feature type="transmembrane region" description="Helical" evidence="10">
    <location>
        <begin position="27"/>
        <end position="50"/>
    </location>
</feature>
<dbReference type="InterPro" id="IPR020846">
    <property type="entry name" value="MFS_dom"/>
</dbReference>
<keyword evidence="3 9" id="KW-0813">Transport</keyword>
<dbReference type="PRINTS" id="PR00171">
    <property type="entry name" value="SUGRTRNSPORT"/>
</dbReference>
<evidence type="ECO:0000313" key="13">
    <source>
        <dbReference type="Proteomes" id="UP001314263"/>
    </source>
</evidence>
<evidence type="ECO:0000256" key="4">
    <source>
        <dbReference type="ARBA" id="ARBA00022597"/>
    </source>
</evidence>
<evidence type="ECO:0000256" key="5">
    <source>
        <dbReference type="ARBA" id="ARBA00022692"/>
    </source>
</evidence>
<feature type="transmembrane region" description="Helical" evidence="10">
    <location>
        <begin position="459"/>
        <end position="483"/>
    </location>
</feature>
<dbReference type="SUPFAM" id="SSF103473">
    <property type="entry name" value="MFS general substrate transporter"/>
    <property type="match status" value="1"/>
</dbReference>
<dbReference type="InterPro" id="IPR036259">
    <property type="entry name" value="MFS_trans_sf"/>
</dbReference>
<evidence type="ECO:0000256" key="2">
    <source>
        <dbReference type="ARBA" id="ARBA00010992"/>
    </source>
</evidence>
<feature type="transmembrane region" description="Helical" evidence="10">
    <location>
        <begin position="395"/>
        <end position="421"/>
    </location>
</feature>
<protein>
    <recommendedName>
        <fullName evidence="11">Major facilitator superfamily (MFS) profile domain-containing protein</fullName>
    </recommendedName>
</protein>
<proteinExistence type="inferred from homology"/>
<evidence type="ECO:0000256" key="6">
    <source>
        <dbReference type="ARBA" id="ARBA00022847"/>
    </source>
</evidence>
<feature type="transmembrane region" description="Helical" evidence="10">
    <location>
        <begin position="94"/>
        <end position="112"/>
    </location>
</feature>
<dbReference type="AlphaFoldDB" id="A0AAV1I4W5"/>
<name>A0AAV1I4W5_9CHLO</name>